<dbReference type="AlphaFoldDB" id="A0A8H3E9Z9"/>
<proteinExistence type="predicted"/>
<dbReference type="GO" id="GO:0000822">
    <property type="term" value="F:inositol hexakisphosphate binding"/>
    <property type="evidence" value="ECO:0007669"/>
    <property type="project" value="TreeGrafter"/>
</dbReference>
<protein>
    <recommendedName>
        <fullName evidence="2">SPX domain-containing protein</fullName>
    </recommendedName>
</protein>
<feature type="region of interest" description="Disordered" evidence="1">
    <location>
        <begin position="39"/>
        <end position="149"/>
    </location>
</feature>
<dbReference type="EMBL" id="CAJNJQ010006626">
    <property type="protein sequence ID" value="CAE7233288.1"/>
    <property type="molecule type" value="Genomic_DNA"/>
</dbReference>
<dbReference type="GO" id="GO:0006817">
    <property type="term" value="P:phosphate ion transport"/>
    <property type="evidence" value="ECO:0007669"/>
    <property type="project" value="TreeGrafter"/>
</dbReference>
<dbReference type="PROSITE" id="PS51382">
    <property type="entry name" value="SPX"/>
    <property type="match status" value="1"/>
</dbReference>
<accession>A0A8H3E9Z9</accession>
<gene>
    <name evidence="3" type="ORF">RDB_LOCUS191081</name>
</gene>
<sequence length="411" mass="45680">MKFSRYLEETRIPEWKRAYLNYQLLKEKLSAVKRYYGPNPPASGRGSTGSILRNGHVNASPTRTAPKDALHTEEYAPLATTDPTPTPSRPGSPAGGRVTHSSAAASQDTLHDPELTPNMRNLKSLSEDEEPDSFAGEQEANGTGLESRKALPVGMAAGHVGSPLMASRSLGVQEAVTLTHHDVPRIDTVQASSTRSMKTPKSPRVSLGGMRRFTVTRQRRDTQRSTQPPASLEEILSSLNPIELRFFETFYQEVEKVDAFYKEREKDAILKVTALREQIEQLRGHKKLLDEYRDGLWPGVLSVFGSARHSKAVGSAENSDESRPPSRARAHVDRAAHDPDAYRRAKKKLKKAVLEFYRSLEYLQNYRGFVKVSLVTPRGASQVNLELVSALKKFDKIAKVSAIDLFAFEPS</sequence>
<dbReference type="Proteomes" id="UP000663827">
    <property type="component" value="Unassembled WGS sequence"/>
</dbReference>
<dbReference type="GO" id="GO:0016036">
    <property type="term" value="P:cellular response to phosphate starvation"/>
    <property type="evidence" value="ECO:0007669"/>
    <property type="project" value="TreeGrafter"/>
</dbReference>
<evidence type="ECO:0000256" key="1">
    <source>
        <dbReference type="SAM" id="MobiDB-lite"/>
    </source>
</evidence>
<dbReference type="Pfam" id="PF03105">
    <property type="entry name" value="SPX"/>
    <property type="match status" value="1"/>
</dbReference>
<dbReference type="GO" id="GO:0005794">
    <property type="term" value="C:Golgi apparatus"/>
    <property type="evidence" value="ECO:0007669"/>
    <property type="project" value="TreeGrafter"/>
</dbReference>
<feature type="compositionally biased region" description="Basic and acidic residues" evidence="1">
    <location>
        <begin position="65"/>
        <end position="74"/>
    </location>
</feature>
<feature type="domain" description="SPX" evidence="2">
    <location>
        <begin position="1"/>
        <end position="395"/>
    </location>
</feature>
<dbReference type="PANTHER" id="PTHR10783:SF103">
    <property type="entry name" value="SOLUTE CARRIER FAMILY 53 MEMBER 1"/>
    <property type="match status" value="1"/>
</dbReference>
<dbReference type="GO" id="GO:0005886">
    <property type="term" value="C:plasma membrane"/>
    <property type="evidence" value="ECO:0007669"/>
    <property type="project" value="TreeGrafter"/>
</dbReference>
<feature type="compositionally biased region" description="Basic and acidic residues" evidence="1">
    <location>
        <begin position="320"/>
        <end position="336"/>
    </location>
</feature>
<evidence type="ECO:0000313" key="3">
    <source>
        <dbReference type="EMBL" id="CAE7233288.1"/>
    </source>
</evidence>
<feature type="compositionally biased region" description="Polar residues" evidence="1">
    <location>
        <begin position="99"/>
        <end position="108"/>
    </location>
</feature>
<name>A0A8H3E9Z9_9AGAM</name>
<dbReference type="InterPro" id="IPR004331">
    <property type="entry name" value="SPX_dom"/>
</dbReference>
<reference evidence="3" key="1">
    <citation type="submission" date="2021-01" db="EMBL/GenBank/DDBJ databases">
        <authorList>
            <person name="Kaushik A."/>
        </authorList>
    </citation>
    <scope>NUCLEOTIDE SEQUENCE</scope>
    <source>
        <strain evidence="3">AG5</strain>
    </source>
</reference>
<dbReference type="CDD" id="cd14475">
    <property type="entry name" value="SPX_SYG1_like"/>
    <property type="match status" value="1"/>
</dbReference>
<dbReference type="PANTHER" id="PTHR10783">
    <property type="entry name" value="XENOTROPIC AND POLYTROPIC RETROVIRUS RECEPTOR 1-RELATED"/>
    <property type="match status" value="1"/>
</dbReference>
<feature type="region of interest" description="Disordered" evidence="1">
    <location>
        <begin position="312"/>
        <end position="336"/>
    </location>
</feature>
<evidence type="ECO:0000259" key="2">
    <source>
        <dbReference type="PROSITE" id="PS51382"/>
    </source>
</evidence>
<organism evidence="3 4">
    <name type="scientific">Rhizoctonia solani</name>
    <dbReference type="NCBI Taxonomy" id="456999"/>
    <lineage>
        <taxon>Eukaryota</taxon>
        <taxon>Fungi</taxon>
        <taxon>Dikarya</taxon>
        <taxon>Basidiomycota</taxon>
        <taxon>Agaricomycotina</taxon>
        <taxon>Agaricomycetes</taxon>
        <taxon>Cantharellales</taxon>
        <taxon>Ceratobasidiaceae</taxon>
        <taxon>Rhizoctonia</taxon>
    </lineage>
</organism>
<comment type="caution">
    <text evidence="3">The sequence shown here is derived from an EMBL/GenBank/DDBJ whole genome shotgun (WGS) entry which is preliminary data.</text>
</comment>
<evidence type="ECO:0000313" key="4">
    <source>
        <dbReference type="Proteomes" id="UP000663827"/>
    </source>
</evidence>